<proteinExistence type="predicted"/>
<sequence length="128" mass="14443">MKVYEEEDYKFKKMIVDIWSLLESIMDQKVSAKNSFGLTISLPFQATIQGYKFKAIVENRLLLPTKKIDIRKASGGWLTVVRDIDALVLFADGFGDLIKPVGGNDGLCHSWKTVPQIPRLSCNYCQNA</sequence>
<organism evidence="1 2">
    <name type="scientific">Xylaria bambusicola</name>
    <dbReference type="NCBI Taxonomy" id="326684"/>
    <lineage>
        <taxon>Eukaryota</taxon>
        <taxon>Fungi</taxon>
        <taxon>Dikarya</taxon>
        <taxon>Ascomycota</taxon>
        <taxon>Pezizomycotina</taxon>
        <taxon>Sordariomycetes</taxon>
        <taxon>Xylariomycetidae</taxon>
        <taxon>Xylariales</taxon>
        <taxon>Xylariaceae</taxon>
        <taxon>Xylaria</taxon>
    </lineage>
</organism>
<dbReference type="Proteomes" id="UP001305414">
    <property type="component" value="Unassembled WGS sequence"/>
</dbReference>
<evidence type="ECO:0000313" key="2">
    <source>
        <dbReference type="Proteomes" id="UP001305414"/>
    </source>
</evidence>
<protein>
    <submittedName>
        <fullName evidence="1">Uncharacterized protein</fullName>
    </submittedName>
</protein>
<accession>A0AAN7UQJ5</accession>
<evidence type="ECO:0000313" key="1">
    <source>
        <dbReference type="EMBL" id="KAK5629894.1"/>
    </source>
</evidence>
<gene>
    <name evidence="1" type="ORF">RRF57_005609</name>
</gene>
<comment type="caution">
    <text evidence="1">The sequence shown here is derived from an EMBL/GenBank/DDBJ whole genome shotgun (WGS) entry which is preliminary data.</text>
</comment>
<name>A0AAN7UQJ5_9PEZI</name>
<dbReference type="AlphaFoldDB" id="A0AAN7UQJ5"/>
<reference evidence="1 2" key="1">
    <citation type="submission" date="2023-10" db="EMBL/GenBank/DDBJ databases">
        <title>Draft genome sequence of Xylaria bambusicola isolate GMP-LS, the root and basal stem rot pathogen of sugarcane in Indonesia.</title>
        <authorList>
            <person name="Selvaraj P."/>
            <person name="Muralishankar V."/>
            <person name="Muruganantham S."/>
            <person name="Sp S."/>
            <person name="Haryani S."/>
            <person name="Lau K.J.X."/>
            <person name="Naqvi N.I."/>
        </authorList>
    </citation>
    <scope>NUCLEOTIDE SEQUENCE [LARGE SCALE GENOMIC DNA]</scope>
    <source>
        <strain evidence="1">GMP-LS</strain>
    </source>
</reference>
<dbReference type="EMBL" id="JAWHQM010000013">
    <property type="protein sequence ID" value="KAK5629894.1"/>
    <property type="molecule type" value="Genomic_DNA"/>
</dbReference>
<keyword evidence="2" id="KW-1185">Reference proteome</keyword>